<dbReference type="PANTHER" id="PTHR43080">
    <property type="entry name" value="CBS DOMAIN-CONTAINING PROTEIN CBSX3, MITOCHONDRIAL"/>
    <property type="match status" value="1"/>
</dbReference>
<proteinExistence type="predicted"/>
<organism evidence="6 7">
    <name type="scientific">Streptacidiphilus pinicola</name>
    <dbReference type="NCBI Taxonomy" id="2219663"/>
    <lineage>
        <taxon>Bacteria</taxon>
        <taxon>Bacillati</taxon>
        <taxon>Actinomycetota</taxon>
        <taxon>Actinomycetes</taxon>
        <taxon>Kitasatosporales</taxon>
        <taxon>Streptomycetaceae</taxon>
        <taxon>Streptacidiphilus</taxon>
    </lineage>
</organism>
<dbReference type="InterPro" id="IPR046342">
    <property type="entry name" value="CBS_dom_sf"/>
</dbReference>
<keyword evidence="7" id="KW-1185">Reference proteome</keyword>
<accession>A0A2X0IQ98</accession>
<dbReference type="Gene3D" id="3.30.1340.30">
    <property type="match status" value="1"/>
</dbReference>
<evidence type="ECO:0000259" key="4">
    <source>
        <dbReference type="PROSITE" id="PS50914"/>
    </source>
</evidence>
<name>A0A2X0IQ98_9ACTN</name>
<dbReference type="Pfam" id="PF00571">
    <property type="entry name" value="CBS"/>
    <property type="match status" value="2"/>
</dbReference>
<dbReference type="InterPro" id="IPR007055">
    <property type="entry name" value="BON_dom"/>
</dbReference>
<dbReference type="AlphaFoldDB" id="A0A2X0IQ98"/>
<evidence type="ECO:0000313" key="6">
    <source>
        <dbReference type="EMBL" id="RAG86817.1"/>
    </source>
</evidence>
<dbReference type="SUPFAM" id="SSF54631">
    <property type="entry name" value="CBS-domain pair"/>
    <property type="match status" value="1"/>
</dbReference>
<gene>
    <name evidence="6" type="ORF">DN069_04585</name>
</gene>
<comment type="caution">
    <text evidence="6">The sequence shown here is derived from an EMBL/GenBank/DDBJ whole genome shotgun (WGS) entry which is preliminary data.</text>
</comment>
<keyword evidence="1 2" id="KW-0129">CBS domain</keyword>
<dbReference type="RefSeq" id="WP_111499511.1">
    <property type="nucleotide sequence ID" value="NZ_QKYN01000020.1"/>
</dbReference>
<dbReference type="EMBL" id="QKYN01000020">
    <property type="protein sequence ID" value="RAG86817.1"/>
    <property type="molecule type" value="Genomic_DNA"/>
</dbReference>
<dbReference type="PROSITE" id="PS50914">
    <property type="entry name" value="BON"/>
    <property type="match status" value="1"/>
</dbReference>
<dbReference type="Pfam" id="PF04972">
    <property type="entry name" value="BON"/>
    <property type="match status" value="1"/>
</dbReference>
<feature type="domain" description="CBS" evidence="5">
    <location>
        <begin position="92"/>
        <end position="149"/>
    </location>
</feature>
<dbReference type="InterPro" id="IPR000644">
    <property type="entry name" value="CBS_dom"/>
</dbReference>
<dbReference type="PANTHER" id="PTHR43080:SF29">
    <property type="entry name" value="OS02G0818000 PROTEIN"/>
    <property type="match status" value="1"/>
</dbReference>
<evidence type="ECO:0000256" key="3">
    <source>
        <dbReference type="SAM" id="MobiDB-lite"/>
    </source>
</evidence>
<dbReference type="PROSITE" id="PS51371">
    <property type="entry name" value="CBS"/>
    <property type="match status" value="2"/>
</dbReference>
<dbReference type="Gene3D" id="3.10.580.10">
    <property type="entry name" value="CBS-domain"/>
    <property type="match status" value="1"/>
</dbReference>
<evidence type="ECO:0000259" key="5">
    <source>
        <dbReference type="PROSITE" id="PS51371"/>
    </source>
</evidence>
<dbReference type="SMART" id="SM00116">
    <property type="entry name" value="CBS"/>
    <property type="match status" value="2"/>
</dbReference>
<dbReference type="OrthoDB" id="3850683at2"/>
<dbReference type="Proteomes" id="UP000248889">
    <property type="component" value="Unassembled WGS sequence"/>
</dbReference>
<sequence length="237" mass="26512">MQHRTVSDVMTHQVATVRRDAPFKAVAELLAERDVSAVPVVDDAHRVVGVVSEGDLLRKESGQPDPEGHTPSLWMSPSNRKRARAENAEGLMSHTVFSARPEWSVVEAARMMDRHHVKRLPVVDETDRLVGIVSRSDLLRVFLRDDRAIRGEIISEVLQRVMLIEPATVSVEVKDGVVSLQGQLERKSLIPITERLCRSVDGVVGLRSRLTFAFDDTHTDLEPPVVRGVMQPQRFHG</sequence>
<protein>
    <submittedName>
        <fullName evidence="6">Inosine-5'-monophosphate dehydrogenase</fullName>
    </submittedName>
</protein>
<evidence type="ECO:0000256" key="1">
    <source>
        <dbReference type="ARBA" id="ARBA00023122"/>
    </source>
</evidence>
<evidence type="ECO:0000313" key="7">
    <source>
        <dbReference type="Proteomes" id="UP000248889"/>
    </source>
</evidence>
<feature type="compositionally biased region" description="Basic and acidic residues" evidence="3">
    <location>
        <begin position="55"/>
        <end position="68"/>
    </location>
</feature>
<evidence type="ECO:0000256" key="2">
    <source>
        <dbReference type="PROSITE-ProRule" id="PRU00703"/>
    </source>
</evidence>
<feature type="domain" description="BON" evidence="4">
    <location>
        <begin position="145"/>
        <end position="214"/>
    </location>
</feature>
<dbReference type="InterPro" id="IPR051257">
    <property type="entry name" value="Diverse_CBS-Domain"/>
</dbReference>
<dbReference type="CDD" id="cd04586">
    <property type="entry name" value="CBS_pair_BON_assoc"/>
    <property type="match status" value="1"/>
</dbReference>
<reference evidence="6 7" key="1">
    <citation type="submission" date="2018-06" db="EMBL/GenBank/DDBJ databases">
        <title>Streptacidiphilus pinicola sp. nov., isolated from pine grove soil.</title>
        <authorList>
            <person name="Roh S.G."/>
            <person name="Park S."/>
            <person name="Kim M.-K."/>
            <person name="Yun B.-R."/>
            <person name="Park J."/>
            <person name="Kim M.J."/>
            <person name="Kim Y.S."/>
            <person name="Kim S.B."/>
        </authorList>
    </citation>
    <scope>NUCLEOTIDE SEQUENCE [LARGE SCALE GENOMIC DNA]</scope>
    <source>
        <strain evidence="6 7">MMS16-CNU450</strain>
    </source>
</reference>
<dbReference type="PIRSF" id="PIRSF036990">
    <property type="entry name" value="UCP036990_CBS_BON"/>
    <property type="match status" value="1"/>
</dbReference>
<dbReference type="InterPro" id="IPR017080">
    <property type="entry name" value="UCP036990_CBS_BON"/>
</dbReference>
<feature type="domain" description="CBS" evidence="5">
    <location>
        <begin position="10"/>
        <end position="67"/>
    </location>
</feature>
<feature type="region of interest" description="Disordered" evidence="3">
    <location>
        <begin position="55"/>
        <end position="77"/>
    </location>
</feature>